<evidence type="ECO:0000259" key="6">
    <source>
        <dbReference type="PROSITE" id="PS50118"/>
    </source>
</evidence>
<dbReference type="AlphaFoldDB" id="A0AAN8F2B1"/>
<dbReference type="InterPro" id="IPR009071">
    <property type="entry name" value="HMG_box_dom"/>
</dbReference>
<protein>
    <submittedName>
        <fullName evidence="7">Slightly ste11-like protein</fullName>
    </submittedName>
</protein>
<dbReference type="Gene3D" id="1.10.30.10">
    <property type="entry name" value="High mobility group box domain"/>
    <property type="match status" value="1"/>
</dbReference>
<name>A0AAN8F2B1_9EURO</name>
<feature type="compositionally biased region" description="Basic and acidic residues" evidence="5">
    <location>
        <begin position="485"/>
        <end position="507"/>
    </location>
</feature>
<dbReference type="PROSITE" id="PS50118">
    <property type="entry name" value="HMG_BOX_2"/>
    <property type="match status" value="1"/>
</dbReference>
<keyword evidence="8" id="KW-1185">Reference proteome</keyword>
<dbReference type="PANTHER" id="PTHR10270:SF161">
    <property type="entry name" value="SEX-DETERMINING REGION Y PROTEIN"/>
    <property type="match status" value="1"/>
</dbReference>
<evidence type="ECO:0000256" key="5">
    <source>
        <dbReference type="SAM" id="MobiDB-lite"/>
    </source>
</evidence>
<dbReference type="GO" id="GO:0000978">
    <property type="term" value="F:RNA polymerase II cis-regulatory region sequence-specific DNA binding"/>
    <property type="evidence" value="ECO:0007669"/>
    <property type="project" value="TreeGrafter"/>
</dbReference>
<feature type="compositionally biased region" description="Pro residues" evidence="5">
    <location>
        <begin position="693"/>
        <end position="703"/>
    </location>
</feature>
<dbReference type="CDD" id="cd01389">
    <property type="entry name" value="HMG-box_ROX1-like"/>
    <property type="match status" value="1"/>
</dbReference>
<dbReference type="GO" id="GO:0030154">
    <property type="term" value="P:cell differentiation"/>
    <property type="evidence" value="ECO:0007669"/>
    <property type="project" value="TreeGrafter"/>
</dbReference>
<evidence type="ECO:0000256" key="2">
    <source>
        <dbReference type="ARBA" id="ARBA00023125"/>
    </source>
</evidence>
<evidence type="ECO:0000256" key="3">
    <source>
        <dbReference type="ARBA" id="ARBA00023163"/>
    </source>
</evidence>
<dbReference type="Pfam" id="PF00505">
    <property type="entry name" value="HMG_box"/>
    <property type="match status" value="1"/>
</dbReference>
<feature type="compositionally biased region" description="Pro residues" evidence="5">
    <location>
        <begin position="535"/>
        <end position="552"/>
    </location>
</feature>
<feature type="region of interest" description="Disordered" evidence="5">
    <location>
        <begin position="200"/>
        <end position="238"/>
    </location>
</feature>
<evidence type="ECO:0000313" key="7">
    <source>
        <dbReference type="EMBL" id="KAK5949961.1"/>
    </source>
</evidence>
<feature type="domain" description="HMG box" evidence="6">
    <location>
        <begin position="31"/>
        <end position="99"/>
    </location>
</feature>
<feature type="compositionally biased region" description="Basic and acidic residues" evidence="5">
    <location>
        <begin position="443"/>
        <end position="453"/>
    </location>
</feature>
<dbReference type="InterPro" id="IPR036910">
    <property type="entry name" value="HMG_box_dom_sf"/>
</dbReference>
<proteinExistence type="predicted"/>
<dbReference type="GO" id="GO:0000122">
    <property type="term" value="P:negative regulation of transcription by RNA polymerase II"/>
    <property type="evidence" value="ECO:0007669"/>
    <property type="project" value="TreeGrafter"/>
</dbReference>
<feature type="compositionally biased region" description="Polar residues" evidence="5">
    <location>
        <begin position="295"/>
        <end position="312"/>
    </location>
</feature>
<dbReference type="GO" id="GO:0001228">
    <property type="term" value="F:DNA-binding transcription activator activity, RNA polymerase II-specific"/>
    <property type="evidence" value="ECO:0007669"/>
    <property type="project" value="TreeGrafter"/>
</dbReference>
<feature type="compositionally biased region" description="Polar residues" evidence="5">
    <location>
        <begin position="454"/>
        <end position="463"/>
    </location>
</feature>
<organism evidence="7 8">
    <name type="scientific">Knufia fluminis</name>
    <dbReference type="NCBI Taxonomy" id="191047"/>
    <lineage>
        <taxon>Eukaryota</taxon>
        <taxon>Fungi</taxon>
        <taxon>Dikarya</taxon>
        <taxon>Ascomycota</taxon>
        <taxon>Pezizomycotina</taxon>
        <taxon>Eurotiomycetes</taxon>
        <taxon>Chaetothyriomycetidae</taxon>
        <taxon>Chaetothyriales</taxon>
        <taxon>Trichomeriaceae</taxon>
        <taxon>Knufia</taxon>
    </lineage>
</organism>
<evidence type="ECO:0000256" key="4">
    <source>
        <dbReference type="PROSITE-ProRule" id="PRU00267"/>
    </source>
</evidence>
<feature type="DNA-binding region" description="HMG box" evidence="4">
    <location>
        <begin position="31"/>
        <end position="99"/>
    </location>
</feature>
<dbReference type="FunFam" id="1.10.30.10:FF:000041">
    <property type="entry name" value="HMG box family protein"/>
    <property type="match status" value="1"/>
</dbReference>
<dbReference type="GO" id="GO:0005634">
    <property type="term" value="C:nucleus"/>
    <property type="evidence" value="ECO:0007669"/>
    <property type="project" value="UniProtKB-UniRule"/>
</dbReference>
<keyword evidence="1" id="KW-0805">Transcription regulation</keyword>
<feature type="region of interest" description="Disordered" evidence="5">
    <location>
        <begin position="1"/>
        <end position="22"/>
    </location>
</feature>
<reference evidence="7 8" key="1">
    <citation type="submission" date="2022-12" db="EMBL/GenBank/DDBJ databases">
        <title>Genomic features and morphological characterization of a novel Knufia sp. strain isolated from spacecraft assembly facility.</title>
        <authorList>
            <person name="Teixeira M."/>
            <person name="Chander A.M."/>
            <person name="Stajich J.E."/>
            <person name="Venkateswaran K."/>
        </authorList>
    </citation>
    <scope>NUCLEOTIDE SEQUENCE [LARGE SCALE GENOMIC DNA]</scope>
    <source>
        <strain evidence="7 8">FJI-L2-BK-P2</strain>
    </source>
</reference>
<dbReference type="SMART" id="SM00398">
    <property type="entry name" value="HMG"/>
    <property type="match status" value="1"/>
</dbReference>
<feature type="compositionally biased region" description="Basic and acidic residues" evidence="5">
    <location>
        <begin position="737"/>
        <end position="765"/>
    </location>
</feature>
<feature type="region of interest" description="Disordered" evidence="5">
    <location>
        <begin position="633"/>
        <end position="765"/>
    </location>
</feature>
<keyword evidence="2 4" id="KW-0238">DNA-binding</keyword>
<gene>
    <name evidence="7" type="primary">RFG1</name>
    <name evidence="7" type="ORF">OHC33_008922</name>
</gene>
<dbReference type="InterPro" id="IPR050140">
    <property type="entry name" value="SRY-related_HMG-box_TF-like"/>
</dbReference>
<dbReference type="EMBL" id="JAKLMC020000030">
    <property type="protein sequence ID" value="KAK5949961.1"/>
    <property type="molecule type" value="Genomic_DNA"/>
</dbReference>
<comment type="caution">
    <text evidence="7">The sequence shown here is derived from an EMBL/GenBank/DDBJ whole genome shotgun (WGS) entry which is preliminary data.</text>
</comment>
<sequence>MSGEEITDSSSEGTSPPEASGFCLCVPEPKIPRPRNAFILYRQHQHAPVVAQHPGLPNPDISKIIGAQWKQLSEKDKNEWKALAEQEKARHAQQFPEYRYRPKRSSKFPAAEGASDNLPSSCAKCGGKTMNPPHTPHYPAFDHHPSAVSMQRPQKRAYTEAHVQPLRAQPMVQIAPHPHTAPMRYGYGPPPPRHDSIAYARGPPPQHAPQYVAIEGPDVKRRRMDSPYAPRPSYDHTYYERDRAPAPYHAEQIVRMPPPAAQRPSHPPPASGPPRPIQPGQQRRDPSLTLPPLKTGSTPRSANSSNPQTQKSGVEAMIMTHPVLTKLKTLHSITPILANPGLSSPRHEVRGAVIAIEGLDQRRVLDMTNSLAEQLGREGKFFVKIFAGPDPYQALQSSRRASIGQAGDMMSTEKYLTIISEWHKVSRDMINFITHKPGAGRAGDTKDGDHEMSDVSTRPQANPKSPFERSPTDKTPISAVSPRTKTKEHAEDMEVDTPRAEKPKDDSATPIRITRSRIPQAALEQQEAKRKEAAAPPPPPSAERPQTPPPPAELQKEKEASPSASNIDTSNLIPIAIVPHYQLTTVDTCSIALPITDNYDPLTHWRWHATLWRGCVGPDVSVVIKSAHEQYEDDALESKKTSGGGAQPSHPHSRAGSVAPGAGAPQSQPQPQPQPRPSIASTEQAPSGAPPVSAVPPTAPAPAPFGVEVRLQDHRAVIVRTAGSTRSSNASDTSGMSEKEIEKENENWEKAKRRVGFEVEESLRR</sequence>
<dbReference type="PANTHER" id="PTHR10270">
    <property type="entry name" value="SOX TRANSCRIPTION FACTOR"/>
    <property type="match status" value="1"/>
</dbReference>
<feature type="compositionally biased region" description="Pro residues" evidence="5">
    <location>
        <begin position="258"/>
        <end position="277"/>
    </location>
</feature>
<feature type="compositionally biased region" description="Polar residues" evidence="5">
    <location>
        <begin position="722"/>
        <end position="736"/>
    </location>
</feature>
<keyword evidence="4" id="KW-0539">Nucleus</keyword>
<dbReference type="Proteomes" id="UP001316803">
    <property type="component" value="Unassembled WGS sequence"/>
</dbReference>
<keyword evidence="3" id="KW-0804">Transcription</keyword>
<accession>A0AAN8F2B1</accession>
<evidence type="ECO:0000313" key="8">
    <source>
        <dbReference type="Proteomes" id="UP001316803"/>
    </source>
</evidence>
<evidence type="ECO:0000256" key="1">
    <source>
        <dbReference type="ARBA" id="ARBA00023015"/>
    </source>
</evidence>
<feature type="region of interest" description="Disordered" evidence="5">
    <location>
        <begin position="436"/>
        <end position="567"/>
    </location>
</feature>
<feature type="region of interest" description="Disordered" evidence="5">
    <location>
        <begin position="258"/>
        <end position="314"/>
    </location>
</feature>
<dbReference type="SUPFAM" id="SSF47095">
    <property type="entry name" value="HMG-box"/>
    <property type="match status" value="1"/>
</dbReference>